<reference evidence="1" key="1">
    <citation type="submission" date="2020-09" db="EMBL/GenBank/DDBJ databases">
        <authorList>
            <person name="Kim M.K."/>
        </authorList>
    </citation>
    <scope>NUCLEOTIDE SEQUENCE</scope>
    <source>
        <strain evidence="1">BT702</strain>
    </source>
</reference>
<sequence length="150" mass="16201">MADLTDDQKTIEKLKGDLATVTKDRDTIKGQLDAVILAKTAAEAKVTEVTTELTKTKGELTKAQGDLTKANTDLTTAETVVLDLKKQLAEKEAGSPALPTVKVGGKTYELTSDFFYNGEEVTFKSLEENKALAEELVKEGIGNLRLVAKK</sequence>
<evidence type="ECO:0000313" key="2">
    <source>
        <dbReference type="Proteomes" id="UP000598820"/>
    </source>
</evidence>
<gene>
    <name evidence="1" type="ORF">IC229_05780</name>
</gene>
<organism evidence="1 2">
    <name type="scientific">Spirosoma profusum</name>
    <dbReference type="NCBI Taxonomy" id="2771354"/>
    <lineage>
        <taxon>Bacteria</taxon>
        <taxon>Pseudomonadati</taxon>
        <taxon>Bacteroidota</taxon>
        <taxon>Cytophagia</taxon>
        <taxon>Cytophagales</taxon>
        <taxon>Cytophagaceae</taxon>
        <taxon>Spirosoma</taxon>
    </lineage>
</organism>
<protein>
    <submittedName>
        <fullName evidence="1">Uncharacterized protein</fullName>
    </submittedName>
</protein>
<dbReference type="Gene3D" id="1.20.120.330">
    <property type="entry name" value="Nucleotidyltransferases domain 2"/>
    <property type="match status" value="1"/>
</dbReference>
<comment type="caution">
    <text evidence="1">The sequence shown here is derived from an EMBL/GenBank/DDBJ whole genome shotgun (WGS) entry which is preliminary data.</text>
</comment>
<name>A0A926XUS4_9BACT</name>
<dbReference type="EMBL" id="JACWZY010000003">
    <property type="protein sequence ID" value="MBD2700135.1"/>
    <property type="molecule type" value="Genomic_DNA"/>
</dbReference>
<dbReference type="RefSeq" id="WP_190885987.1">
    <property type="nucleotide sequence ID" value="NZ_JACWZY010000003.1"/>
</dbReference>
<dbReference type="AlphaFoldDB" id="A0A926XUS4"/>
<keyword evidence="2" id="KW-1185">Reference proteome</keyword>
<dbReference type="Proteomes" id="UP000598820">
    <property type="component" value="Unassembled WGS sequence"/>
</dbReference>
<evidence type="ECO:0000313" key="1">
    <source>
        <dbReference type="EMBL" id="MBD2700135.1"/>
    </source>
</evidence>
<accession>A0A926XUS4</accession>
<proteinExistence type="predicted"/>